<dbReference type="Proteomes" id="UP000468735">
    <property type="component" value="Unassembled WGS sequence"/>
</dbReference>
<dbReference type="GO" id="GO:0005524">
    <property type="term" value="F:ATP binding"/>
    <property type="evidence" value="ECO:0007669"/>
    <property type="project" value="UniProtKB-KW"/>
</dbReference>
<comment type="caution">
    <text evidence="3">The sequence shown here is derived from an EMBL/GenBank/DDBJ whole genome shotgun (WGS) entry which is preliminary data.</text>
</comment>
<dbReference type="SUPFAM" id="SSF55874">
    <property type="entry name" value="ATPase domain of HSP90 chaperone/DNA topoisomerase II/histidine kinase"/>
    <property type="match status" value="1"/>
</dbReference>
<dbReference type="InterPro" id="IPR003594">
    <property type="entry name" value="HATPase_dom"/>
</dbReference>
<keyword evidence="3" id="KW-0067">ATP-binding</keyword>
<sequence length="144" mass="15912">MGSQTVTPSELDMTCIAAGTVAAEVRRRIELRLADWRLPHIAADTFVIADELIVNACTETPEGEIRVWFTRQPGAVLLAVWDSSDAMPQARPVVELEPEDLDLSPQNFDNNGGWGLPLVLALASECGTTRTRPHGKWVWARITY</sequence>
<evidence type="ECO:0000259" key="2">
    <source>
        <dbReference type="Pfam" id="PF13581"/>
    </source>
</evidence>
<evidence type="ECO:0000313" key="4">
    <source>
        <dbReference type="Proteomes" id="UP000468735"/>
    </source>
</evidence>
<organism evidence="3 4">
    <name type="scientific">Actinomadura rudentiformis</name>
    <dbReference type="NCBI Taxonomy" id="359158"/>
    <lineage>
        <taxon>Bacteria</taxon>
        <taxon>Bacillati</taxon>
        <taxon>Actinomycetota</taxon>
        <taxon>Actinomycetes</taxon>
        <taxon>Streptosporangiales</taxon>
        <taxon>Thermomonosporaceae</taxon>
        <taxon>Actinomadura</taxon>
    </lineage>
</organism>
<keyword evidence="1" id="KW-0418">Kinase</keyword>
<dbReference type="CDD" id="cd16936">
    <property type="entry name" value="HATPase_RsbW-like"/>
    <property type="match status" value="1"/>
</dbReference>
<accession>A0A6H9YIX4</accession>
<proteinExistence type="predicted"/>
<dbReference type="InterPro" id="IPR036890">
    <property type="entry name" value="HATPase_C_sf"/>
</dbReference>
<dbReference type="PANTHER" id="PTHR35526:SF3">
    <property type="entry name" value="ANTI-SIGMA-F FACTOR RSBW"/>
    <property type="match status" value="1"/>
</dbReference>
<reference evidence="3 4" key="1">
    <citation type="submission" date="2019-09" db="EMBL/GenBank/DDBJ databases">
        <title>Actinomadura physcomitrii sp. nov., a novel actinomycete isolated from moss [Physcomitrium sphaericum (Ludw) Fuernr].</title>
        <authorList>
            <person name="Zhuang X."/>
            <person name="Liu C."/>
        </authorList>
    </citation>
    <scope>NUCLEOTIDE SEQUENCE [LARGE SCALE GENOMIC DNA]</scope>
    <source>
        <strain evidence="3 4">HMC1</strain>
    </source>
</reference>
<keyword evidence="3" id="KW-0547">Nucleotide-binding</keyword>
<keyword evidence="1" id="KW-0808">Transferase</keyword>
<keyword evidence="1" id="KW-0723">Serine/threonine-protein kinase</keyword>
<name>A0A6H9YIX4_9ACTN</name>
<dbReference type="EMBL" id="WBMT01000021">
    <property type="protein sequence ID" value="KAB2342623.1"/>
    <property type="molecule type" value="Genomic_DNA"/>
</dbReference>
<dbReference type="GO" id="GO:0004674">
    <property type="term" value="F:protein serine/threonine kinase activity"/>
    <property type="evidence" value="ECO:0007669"/>
    <property type="project" value="UniProtKB-KW"/>
</dbReference>
<feature type="domain" description="Histidine kinase/HSP90-like ATPase" evidence="2">
    <location>
        <begin position="23"/>
        <end position="141"/>
    </location>
</feature>
<evidence type="ECO:0000313" key="3">
    <source>
        <dbReference type="EMBL" id="KAB2342623.1"/>
    </source>
</evidence>
<dbReference type="Pfam" id="PF13581">
    <property type="entry name" value="HATPase_c_2"/>
    <property type="match status" value="1"/>
</dbReference>
<keyword evidence="4" id="KW-1185">Reference proteome</keyword>
<gene>
    <name evidence="3" type="ORF">F8566_36855</name>
</gene>
<dbReference type="InterPro" id="IPR050267">
    <property type="entry name" value="Anti-sigma-factor_SerPK"/>
</dbReference>
<evidence type="ECO:0000256" key="1">
    <source>
        <dbReference type="ARBA" id="ARBA00022527"/>
    </source>
</evidence>
<protein>
    <submittedName>
        <fullName evidence="3">ATP-binding protein</fullName>
    </submittedName>
</protein>
<dbReference type="Gene3D" id="3.30.565.10">
    <property type="entry name" value="Histidine kinase-like ATPase, C-terminal domain"/>
    <property type="match status" value="1"/>
</dbReference>
<dbReference type="AlphaFoldDB" id="A0A6H9YIX4"/>
<dbReference type="PANTHER" id="PTHR35526">
    <property type="entry name" value="ANTI-SIGMA-F FACTOR RSBW-RELATED"/>
    <property type="match status" value="1"/>
</dbReference>